<reference evidence="2 3" key="1">
    <citation type="submission" date="2016-03" db="EMBL/GenBank/DDBJ databases">
        <title>Trachymyrmex septentrionalis WGS genome.</title>
        <authorList>
            <person name="Nygaard S."/>
            <person name="Hu H."/>
            <person name="Boomsma J."/>
            <person name="Zhang G."/>
        </authorList>
    </citation>
    <scope>NUCLEOTIDE SEQUENCE [LARGE SCALE GENOMIC DNA]</scope>
    <source>
        <strain evidence="2">Tsep2-gDNA-1</strain>
        <tissue evidence="2">Whole body</tissue>
    </source>
</reference>
<organism evidence="2 3">
    <name type="scientific">Trachymyrmex septentrionalis</name>
    <dbReference type="NCBI Taxonomy" id="34720"/>
    <lineage>
        <taxon>Eukaryota</taxon>
        <taxon>Metazoa</taxon>
        <taxon>Ecdysozoa</taxon>
        <taxon>Arthropoda</taxon>
        <taxon>Hexapoda</taxon>
        <taxon>Insecta</taxon>
        <taxon>Pterygota</taxon>
        <taxon>Neoptera</taxon>
        <taxon>Endopterygota</taxon>
        <taxon>Hymenoptera</taxon>
        <taxon>Apocrita</taxon>
        <taxon>Aculeata</taxon>
        <taxon>Formicoidea</taxon>
        <taxon>Formicidae</taxon>
        <taxon>Myrmicinae</taxon>
        <taxon>Trachymyrmex</taxon>
    </lineage>
</organism>
<dbReference type="Proteomes" id="UP000078541">
    <property type="component" value="Unassembled WGS sequence"/>
</dbReference>
<gene>
    <name evidence="2" type="ORF">ALC56_01333</name>
</gene>
<protein>
    <recommendedName>
        <fullName evidence="1">Mutator-like transposase domain-containing protein</fullName>
    </recommendedName>
</protein>
<keyword evidence="3" id="KW-1185">Reference proteome</keyword>
<evidence type="ECO:0000313" key="2">
    <source>
        <dbReference type="EMBL" id="KYN44211.1"/>
    </source>
</evidence>
<proteinExistence type="predicted"/>
<dbReference type="InterPro" id="IPR049012">
    <property type="entry name" value="Mutator_transp_dom"/>
</dbReference>
<name>A0A151K0J3_9HYME</name>
<evidence type="ECO:0000259" key="1">
    <source>
        <dbReference type="Pfam" id="PF20700"/>
    </source>
</evidence>
<feature type="domain" description="Mutator-like transposase" evidence="1">
    <location>
        <begin position="145"/>
        <end position="292"/>
    </location>
</feature>
<dbReference type="Pfam" id="PF20700">
    <property type="entry name" value="Mutator"/>
    <property type="match status" value="1"/>
</dbReference>
<accession>A0A151K0J3</accession>
<dbReference type="EMBL" id="KQ981250">
    <property type="protein sequence ID" value="KYN44211.1"/>
    <property type="molecule type" value="Genomic_DNA"/>
</dbReference>
<feature type="non-terminal residue" evidence="2">
    <location>
        <position position="1"/>
    </location>
</feature>
<sequence length="392" mass="44532">SASVKKLASASSEDVHWNSLHGYRIIEFFTVFTALSEFVICRECKQNPKFEEAGNRDLDFKLVLLRCGRRNINSGPFSNTGYEVNRRIVFVMRLLGIGREGLHTFCNFMDICNGLTKSAYNKIARRETDFKFIVSGDSSWKKNKKYQNNYEGSAEKMEVSSVTEMFLKSEEKYGAKYGNYIGNGDSKTFKTILDVNSEYGDDFQVVKSIDYVEKRMGIQLRNVKKANKLGGKGKLTEKLIKQLTSYYGLAIKRNVNSVENMKKAIMATYYHMCSTNENPRHENCPPGADSRCKRQKSQVISGNFEHPAPLHSDVQKHILPIYEDLSKEDLLQRCLSGHTQNANESFNLTVWLLAPKHLHCGLKIIEIAAYLAAGVFNKGHSFILASCVYWIS</sequence>
<dbReference type="AlphaFoldDB" id="A0A151K0J3"/>
<evidence type="ECO:0000313" key="3">
    <source>
        <dbReference type="Proteomes" id="UP000078541"/>
    </source>
</evidence>